<protein>
    <submittedName>
        <fullName evidence="2">Gypsy retrotransposon integrase-like protein 1</fullName>
    </submittedName>
</protein>
<dbReference type="AlphaFoldDB" id="A0AAV4ADU6"/>
<dbReference type="Proteomes" id="UP000735302">
    <property type="component" value="Unassembled WGS sequence"/>
</dbReference>
<gene>
    <name evidence="2" type="ORF">PoB_003284500</name>
</gene>
<dbReference type="Pfam" id="PF17921">
    <property type="entry name" value="Integrase_H2C2"/>
    <property type="match status" value="1"/>
</dbReference>
<accession>A0AAV4ADU6</accession>
<dbReference type="InterPro" id="IPR050951">
    <property type="entry name" value="Retrovirus_Pol_polyprotein"/>
</dbReference>
<dbReference type="EMBL" id="BLXT01003772">
    <property type="protein sequence ID" value="GFO06340.1"/>
    <property type="molecule type" value="Genomic_DNA"/>
</dbReference>
<dbReference type="Gene3D" id="1.10.340.70">
    <property type="match status" value="1"/>
</dbReference>
<keyword evidence="3" id="KW-1185">Reference proteome</keyword>
<proteinExistence type="predicted"/>
<comment type="caution">
    <text evidence="2">The sequence shown here is derived from an EMBL/GenBank/DDBJ whole genome shotgun (WGS) entry which is preliminary data.</text>
</comment>
<sequence>MTTVRTEEAGGKKRNRYFFKHGLIYRCALNKSDNAQIVFFTKFRETVLKIYHDVPIASHMGISATKNRVSSRFSWPKMMSNITNYVRSCHSCQVYATRLPRLPIEQSEIISRPFDKVSNRHRHS</sequence>
<organism evidence="2 3">
    <name type="scientific">Plakobranchus ocellatus</name>
    <dbReference type="NCBI Taxonomy" id="259542"/>
    <lineage>
        <taxon>Eukaryota</taxon>
        <taxon>Metazoa</taxon>
        <taxon>Spiralia</taxon>
        <taxon>Lophotrochozoa</taxon>
        <taxon>Mollusca</taxon>
        <taxon>Gastropoda</taxon>
        <taxon>Heterobranchia</taxon>
        <taxon>Euthyneura</taxon>
        <taxon>Panpulmonata</taxon>
        <taxon>Sacoglossa</taxon>
        <taxon>Placobranchoidea</taxon>
        <taxon>Plakobranchidae</taxon>
        <taxon>Plakobranchus</taxon>
    </lineage>
</organism>
<feature type="domain" description="Integrase zinc-binding" evidence="1">
    <location>
        <begin position="42"/>
        <end position="96"/>
    </location>
</feature>
<evidence type="ECO:0000259" key="1">
    <source>
        <dbReference type="Pfam" id="PF17921"/>
    </source>
</evidence>
<dbReference type="FunFam" id="1.10.340.70:FF:000001">
    <property type="entry name" value="Retrovirus-related Pol polyprotein from transposon gypsy-like Protein"/>
    <property type="match status" value="1"/>
</dbReference>
<evidence type="ECO:0000313" key="3">
    <source>
        <dbReference type="Proteomes" id="UP000735302"/>
    </source>
</evidence>
<dbReference type="InterPro" id="IPR041588">
    <property type="entry name" value="Integrase_H2C2"/>
</dbReference>
<reference evidence="2 3" key="1">
    <citation type="journal article" date="2021" name="Elife">
        <title>Chloroplast acquisition without the gene transfer in kleptoplastic sea slugs, Plakobranchus ocellatus.</title>
        <authorList>
            <person name="Maeda T."/>
            <person name="Takahashi S."/>
            <person name="Yoshida T."/>
            <person name="Shimamura S."/>
            <person name="Takaki Y."/>
            <person name="Nagai Y."/>
            <person name="Toyoda A."/>
            <person name="Suzuki Y."/>
            <person name="Arimoto A."/>
            <person name="Ishii H."/>
            <person name="Satoh N."/>
            <person name="Nishiyama T."/>
            <person name="Hasebe M."/>
            <person name="Maruyama T."/>
            <person name="Minagawa J."/>
            <person name="Obokata J."/>
            <person name="Shigenobu S."/>
        </authorList>
    </citation>
    <scope>NUCLEOTIDE SEQUENCE [LARGE SCALE GENOMIC DNA]</scope>
</reference>
<name>A0AAV4ADU6_9GAST</name>
<evidence type="ECO:0000313" key="2">
    <source>
        <dbReference type="EMBL" id="GFO06340.1"/>
    </source>
</evidence>
<dbReference type="PANTHER" id="PTHR37984:SF15">
    <property type="entry name" value="INTEGRASE CATALYTIC DOMAIN-CONTAINING PROTEIN"/>
    <property type="match status" value="1"/>
</dbReference>
<dbReference type="PANTHER" id="PTHR37984">
    <property type="entry name" value="PROTEIN CBG26694"/>
    <property type="match status" value="1"/>
</dbReference>